<feature type="domain" description="CCDC144C-like coiled-coil" evidence="5">
    <location>
        <begin position="1"/>
        <end position="275"/>
    </location>
</feature>
<accession>A0A8C6EYK1</accession>
<dbReference type="InterPro" id="IPR039497">
    <property type="entry name" value="CC144C-like_CC_dom"/>
</dbReference>
<feature type="coiled-coil region" evidence="4">
    <location>
        <begin position="8"/>
        <end position="81"/>
    </location>
</feature>
<dbReference type="PANTHER" id="PTHR24147">
    <property type="entry name" value="ANKYRIN REPEAT DOMAIN 36-RELATED"/>
    <property type="match status" value="1"/>
</dbReference>
<organism evidence="6 7">
    <name type="scientific">Marmota marmota marmota</name>
    <name type="common">Alpine marmot</name>
    <dbReference type="NCBI Taxonomy" id="9994"/>
    <lineage>
        <taxon>Eukaryota</taxon>
        <taxon>Metazoa</taxon>
        <taxon>Chordata</taxon>
        <taxon>Craniata</taxon>
        <taxon>Vertebrata</taxon>
        <taxon>Euteleostomi</taxon>
        <taxon>Mammalia</taxon>
        <taxon>Eutheria</taxon>
        <taxon>Euarchontoglires</taxon>
        <taxon>Glires</taxon>
        <taxon>Rodentia</taxon>
        <taxon>Sciuromorpha</taxon>
        <taxon>Sciuridae</taxon>
        <taxon>Xerinae</taxon>
        <taxon>Marmotini</taxon>
        <taxon>Marmota</taxon>
    </lineage>
</organism>
<proteinExistence type="predicted"/>
<reference evidence="6" key="2">
    <citation type="submission" date="2025-09" db="UniProtKB">
        <authorList>
            <consortium name="Ensembl"/>
        </authorList>
    </citation>
    <scope>IDENTIFICATION</scope>
</reference>
<evidence type="ECO:0000256" key="2">
    <source>
        <dbReference type="ARBA" id="ARBA00023043"/>
    </source>
</evidence>
<evidence type="ECO:0000256" key="4">
    <source>
        <dbReference type="SAM" id="Coils"/>
    </source>
</evidence>
<evidence type="ECO:0000259" key="5">
    <source>
        <dbReference type="Pfam" id="PF14915"/>
    </source>
</evidence>
<dbReference type="AlphaFoldDB" id="A0A8C6EYK1"/>
<dbReference type="Ensembl" id="ENSMMMT00000027900.1">
    <property type="protein sequence ID" value="ENSMMMP00000024646.1"/>
    <property type="gene ID" value="ENSMMMG00000021576.1"/>
</dbReference>
<protein>
    <recommendedName>
        <fullName evidence="5">CCDC144C-like coiled-coil domain-containing protein</fullName>
    </recommendedName>
</protein>
<dbReference type="Pfam" id="PF14915">
    <property type="entry name" value="CCDC144C"/>
    <property type="match status" value="1"/>
</dbReference>
<dbReference type="InterPro" id="IPR050657">
    <property type="entry name" value="Ankyrin_repeat_domain"/>
</dbReference>
<name>A0A8C6EYK1_MARMA</name>
<sequence length="276" mass="32536">MRLDIDTLKYQEEKEKKYLEDIEILREKHNALQSTVKLNEEIFIKTTLHYKEKIRLLKAELAMQNSNLENEEENIETLETEVSSCPVRLAAAPHHPDDSERAERDLGLVFQGARNEGFGSQAKEDFDTSSLTVGYELLPQQLSRSEMKIGSLENELHHTVDAFRKATFDLIQTQGQIEKMEHSDQDEKSQGNKYTKTQEWIEKRFSQPQREYTFPQQKLRDLRNQVENEEDILTNIQGRFHHMVNMFQAQTENHNLKEENRNMELINECDDIKRKI</sequence>
<dbReference type="Proteomes" id="UP000694407">
    <property type="component" value="Unplaced"/>
</dbReference>
<keyword evidence="7" id="KW-1185">Reference proteome</keyword>
<reference evidence="6" key="1">
    <citation type="submission" date="2025-08" db="UniProtKB">
        <authorList>
            <consortium name="Ensembl"/>
        </authorList>
    </citation>
    <scope>IDENTIFICATION</scope>
</reference>
<evidence type="ECO:0000256" key="1">
    <source>
        <dbReference type="ARBA" id="ARBA00022737"/>
    </source>
</evidence>
<evidence type="ECO:0000256" key="3">
    <source>
        <dbReference type="ARBA" id="ARBA00023054"/>
    </source>
</evidence>
<feature type="coiled-coil region" evidence="4">
    <location>
        <begin position="219"/>
        <end position="275"/>
    </location>
</feature>
<dbReference type="PANTHER" id="PTHR24147:SF66">
    <property type="entry name" value="POTE ANKYRIN DOMAIN FAMILY MEMBER D"/>
    <property type="match status" value="1"/>
</dbReference>
<dbReference type="GeneTree" id="ENSGT00940000162459"/>
<evidence type="ECO:0000313" key="7">
    <source>
        <dbReference type="Proteomes" id="UP000694407"/>
    </source>
</evidence>
<keyword evidence="2" id="KW-0040">ANK repeat</keyword>
<keyword evidence="3 4" id="KW-0175">Coiled coil</keyword>
<evidence type="ECO:0000313" key="6">
    <source>
        <dbReference type="Ensembl" id="ENSMMMP00000024646.1"/>
    </source>
</evidence>
<keyword evidence="1" id="KW-0677">Repeat</keyword>